<evidence type="ECO:0000256" key="1">
    <source>
        <dbReference type="ARBA" id="ARBA00022723"/>
    </source>
</evidence>
<feature type="region of interest" description="Disordered" evidence="6">
    <location>
        <begin position="137"/>
        <end position="157"/>
    </location>
</feature>
<dbReference type="PANTHER" id="PTHR13555">
    <property type="entry name" value="C2H2 ZINC FINGER CGI-62-RELATED"/>
    <property type="match status" value="1"/>
</dbReference>
<feature type="domain" description="C2HC/C3H-type" evidence="8">
    <location>
        <begin position="53"/>
        <end position="82"/>
    </location>
</feature>
<feature type="region of interest" description="Disordered" evidence="6">
    <location>
        <begin position="1"/>
        <end position="29"/>
    </location>
</feature>
<evidence type="ECO:0000259" key="8">
    <source>
        <dbReference type="PROSITE" id="PS52027"/>
    </source>
</evidence>
<evidence type="ECO:0000256" key="3">
    <source>
        <dbReference type="ARBA" id="ARBA00022771"/>
    </source>
</evidence>
<proteinExistence type="predicted"/>
<sequence length="493" mass="53039">MKSCAEKYERERGKPPPSMPSAFLGEDRPIGKRMSAEEVDAYNEAAYSAWSGDLVPCPHCQRKFLPDRLPVHLRGCDKRPADAETKTSDGLTEWERAQGKKSGEKKQLPFCHLCGRQFGTASLKIHLKECAKKYEREKGRPAPPAPEMLNMLTGDDRPIGKGSAKAWEEYNEAAWAAAQSALEPCPHCGRTFSGKDRLAVHLRSCRPKEAPAQDDAPEGSPRELAEKTVEKWKREAGAAKPKAQSARGAKAGAGAKSKAMKTDREKAIKPGGRAVAKRRWDLAAAVEAGLDPSVLEAKATAQEAARVAQREAIMRQVGGMIPVCDSCDDGPFDVEENDVEENDVEHSQREIGSAHAGAARTLAAVEDETAEHLGRPPAPPANPFANRVKLARSEKNLLAPTPPVASSRADSPASSRRASSPRGSRTKKKGASSPRASSKPMGATAPEPPAAAAGKGPGLTVRERMLQLNELLDAGLVTKQEFEAKRQVILDAL</sequence>
<protein>
    <submittedName>
        <fullName evidence="9">Putative zinc finger protein 474</fullName>
    </submittedName>
</protein>
<dbReference type="OrthoDB" id="265955at2759"/>
<dbReference type="EMBL" id="JWZX01002710">
    <property type="protein sequence ID" value="KOO27476.1"/>
    <property type="molecule type" value="Genomic_DNA"/>
</dbReference>
<evidence type="ECO:0000313" key="10">
    <source>
        <dbReference type="Proteomes" id="UP000037460"/>
    </source>
</evidence>
<evidence type="ECO:0000259" key="7">
    <source>
        <dbReference type="PROSITE" id="PS50157"/>
    </source>
</evidence>
<dbReference type="InterPro" id="IPR026319">
    <property type="entry name" value="ZC2HC1A/B-like"/>
</dbReference>
<keyword evidence="10" id="KW-1185">Reference proteome</keyword>
<keyword evidence="3 5" id="KW-0863">Zinc-finger</keyword>
<evidence type="ECO:0000313" key="9">
    <source>
        <dbReference type="EMBL" id="KOO27476.1"/>
    </source>
</evidence>
<evidence type="ECO:0000256" key="4">
    <source>
        <dbReference type="ARBA" id="ARBA00022833"/>
    </source>
</evidence>
<evidence type="ECO:0000256" key="2">
    <source>
        <dbReference type="ARBA" id="ARBA00022737"/>
    </source>
</evidence>
<dbReference type="InterPro" id="IPR013087">
    <property type="entry name" value="Znf_C2H2_type"/>
</dbReference>
<keyword evidence="2" id="KW-0677">Repeat</keyword>
<feature type="compositionally biased region" description="Low complexity" evidence="6">
    <location>
        <begin position="404"/>
        <end position="423"/>
    </location>
</feature>
<keyword evidence="1" id="KW-0479">Metal-binding</keyword>
<reference evidence="10" key="1">
    <citation type="journal article" date="2015" name="PLoS Genet.">
        <title>Genome Sequence and Transcriptome Analyses of Chrysochromulina tobin: Metabolic Tools for Enhanced Algal Fitness in the Prominent Order Prymnesiales (Haptophyceae).</title>
        <authorList>
            <person name="Hovde B.T."/>
            <person name="Deodato C.R."/>
            <person name="Hunsperger H.M."/>
            <person name="Ryken S.A."/>
            <person name="Yost W."/>
            <person name="Jha R.K."/>
            <person name="Patterson J."/>
            <person name="Monnat R.J. Jr."/>
            <person name="Barlow S.B."/>
            <person name="Starkenburg S.R."/>
            <person name="Cattolico R.A."/>
        </authorList>
    </citation>
    <scope>NUCLEOTIDE SEQUENCE</scope>
    <source>
        <strain evidence="10">CCMP291</strain>
    </source>
</reference>
<accession>A0A0M0JLP0</accession>
<comment type="caution">
    <text evidence="9">The sequence shown here is derived from an EMBL/GenBank/DDBJ whole genome shotgun (WGS) entry which is preliminary data.</text>
</comment>
<dbReference type="Pfam" id="PF13913">
    <property type="entry name" value="zf-C2HC_2"/>
    <property type="match status" value="3"/>
</dbReference>
<gene>
    <name evidence="9" type="ORF">Ctob_004230</name>
</gene>
<evidence type="ECO:0000256" key="5">
    <source>
        <dbReference type="PROSITE-ProRule" id="PRU00042"/>
    </source>
</evidence>
<feature type="domain" description="C2H2-type" evidence="7">
    <location>
        <begin position="183"/>
        <end position="211"/>
    </location>
</feature>
<dbReference type="PROSITE" id="PS52027">
    <property type="entry name" value="ZF_C2HC_C3H"/>
    <property type="match status" value="1"/>
</dbReference>
<feature type="compositionally biased region" description="Basic and acidic residues" evidence="6">
    <location>
        <begin position="1"/>
        <end position="14"/>
    </location>
</feature>
<feature type="region of interest" description="Disordered" evidence="6">
    <location>
        <begin position="205"/>
        <end position="274"/>
    </location>
</feature>
<feature type="region of interest" description="Disordered" evidence="6">
    <location>
        <begin position="80"/>
        <end position="99"/>
    </location>
</feature>
<dbReference type="Gene3D" id="3.30.160.60">
    <property type="entry name" value="Classic Zinc Finger"/>
    <property type="match status" value="3"/>
</dbReference>
<dbReference type="Proteomes" id="UP000037460">
    <property type="component" value="Unassembled WGS sequence"/>
</dbReference>
<evidence type="ECO:0000256" key="6">
    <source>
        <dbReference type="SAM" id="MobiDB-lite"/>
    </source>
</evidence>
<dbReference type="InterPro" id="IPR049899">
    <property type="entry name" value="Znf_C2HC_C3H"/>
</dbReference>
<dbReference type="AlphaFoldDB" id="A0A0M0JLP0"/>
<feature type="region of interest" description="Disordered" evidence="6">
    <location>
        <begin position="339"/>
        <end position="457"/>
    </location>
</feature>
<dbReference type="PANTHER" id="PTHR13555:SF68">
    <property type="entry name" value="ZINC FINGER PROTEIN 474"/>
    <property type="match status" value="1"/>
</dbReference>
<feature type="compositionally biased region" description="Low complexity" evidence="6">
    <location>
        <begin position="242"/>
        <end position="257"/>
    </location>
</feature>
<dbReference type="PROSITE" id="PS50157">
    <property type="entry name" value="ZINC_FINGER_C2H2_2"/>
    <property type="match status" value="1"/>
</dbReference>
<keyword evidence="4" id="KW-0862">Zinc</keyword>
<feature type="compositionally biased region" description="Basic and acidic residues" evidence="6">
    <location>
        <begin position="220"/>
        <end position="237"/>
    </location>
</feature>
<feature type="compositionally biased region" description="Low complexity" evidence="6">
    <location>
        <begin position="442"/>
        <end position="454"/>
    </location>
</feature>
<organism evidence="9 10">
    <name type="scientific">Chrysochromulina tobinii</name>
    <dbReference type="NCBI Taxonomy" id="1460289"/>
    <lineage>
        <taxon>Eukaryota</taxon>
        <taxon>Haptista</taxon>
        <taxon>Haptophyta</taxon>
        <taxon>Prymnesiophyceae</taxon>
        <taxon>Prymnesiales</taxon>
        <taxon>Chrysochromulinaceae</taxon>
        <taxon>Chrysochromulina</taxon>
    </lineage>
</organism>
<dbReference type="GO" id="GO:0008270">
    <property type="term" value="F:zinc ion binding"/>
    <property type="evidence" value="ECO:0007669"/>
    <property type="project" value="UniProtKB-KW"/>
</dbReference>
<name>A0A0M0JLP0_9EUKA</name>